<reference evidence="9 10" key="1">
    <citation type="submission" date="2020-10" db="EMBL/GenBank/DDBJ databases">
        <title>Connecting structure to function with the recovery of over 1000 high-quality activated sludge metagenome-assembled genomes encoding full-length rRNA genes using long-read sequencing.</title>
        <authorList>
            <person name="Singleton C.M."/>
            <person name="Petriglieri F."/>
            <person name="Kristensen J.M."/>
            <person name="Kirkegaard R.H."/>
            <person name="Michaelsen T.Y."/>
            <person name="Andersen M.H."/>
            <person name="Karst S.M."/>
            <person name="Dueholm M.S."/>
            <person name="Nielsen P.H."/>
            <person name="Albertsen M."/>
        </authorList>
    </citation>
    <scope>NUCLEOTIDE SEQUENCE [LARGE SCALE GENOMIC DNA]</scope>
    <source>
        <strain evidence="9">OdNE_18-Q3-R46-58_MAXAC.008</strain>
    </source>
</reference>
<dbReference type="SUPFAM" id="SSF56601">
    <property type="entry name" value="beta-lactamase/transpeptidase-like"/>
    <property type="match status" value="1"/>
</dbReference>
<feature type="domain" description="Beta-lactamase class A catalytic" evidence="8">
    <location>
        <begin position="40"/>
        <end position="258"/>
    </location>
</feature>
<dbReference type="InterPro" id="IPR012338">
    <property type="entry name" value="Beta-lactam/transpept-like"/>
</dbReference>
<sequence length="285" mass="30112">MVRMALATTLWIAPLLAAPPVRPMPSPLAALEARIGGRLGVAALDTGTGHRLDYQGEERFPLCSTFKVLLAGAVLARVDQDLERLDHTLPYGPADLLEHAPVTRVHVAEGRLSVEALCAATMVTSDNTAANLLLRTLGGPGGITSFARTLGDGETRLDRMEPDLNEARPGDPRDTTTPRAMVGALRALLLGSVLKPASRQRLEGWMVAATTGRNKLRAGLPAGWIAGDKTGAGEHGTMNDVALIRPPGRAPILVAAYTTGSSASWEDREAMLAEVGRIVVRTLGN</sequence>
<dbReference type="Proteomes" id="UP000709959">
    <property type="component" value="Unassembled WGS sequence"/>
</dbReference>
<dbReference type="PANTHER" id="PTHR35333">
    <property type="entry name" value="BETA-LACTAMASE"/>
    <property type="match status" value="1"/>
</dbReference>
<dbReference type="GO" id="GO:0030655">
    <property type="term" value="P:beta-lactam antibiotic catabolic process"/>
    <property type="evidence" value="ECO:0007669"/>
    <property type="project" value="InterPro"/>
</dbReference>
<dbReference type="EMBL" id="JADKCH010000012">
    <property type="protein sequence ID" value="MBK8573150.1"/>
    <property type="molecule type" value="Genomic_DNA"/>
</dbReference>
<keyword evidence="7" id="KW-0732">Signal</keyword>
<evidence type="ECO:0000256" key="7">
    <source>
        <dbReference type="SAM" id="SignalP"/>
    </source>
</evidence>
<evidence type="ECO:0000313" key="10">
    <source>
        <dbReference type="Proteomes" id="UP000709959"/>
    </source>
</evidence>
<name>A0A936F3J2_9BACT</name>
<evidence type="ECO:0000256" key="5">
    <source>
        <dbReference type="ARBA" id="ARBA00023251"/>
    </source>
</evidence>
<proteinExistence type="inferred from homology"/>
<dbReference type="PANTHER" id="PTHR35333:SF3">
    <property type="entry name" value="BETA-LACTAMASE-TYPE TRANSPEPTIDASE FOLD CONTAINING PROTEIN"/>
    <property type="match status" value="1"/>
</dbReference>
<evidence type="ECO:0000256" key="1">
    <source>
        <dbReference type="ARBA" id="ARBA00001526"/>
    </source>
</evidence>
<organism evidence="9 10">
    <name type="scientific">Candidatus Geothrix odensensis</name>
    <dbReference type="NCBI Taxonomy" id="2954440"/>
    <lineage>
        <taxon>Bacteria</taxon>
        <taxon>Pseudomonadati</taxon>
        <taxon>Acidobacteriota</taxon>
        <taxon>Holophagae</taxon>
        <taxon>Holophagales</taxon>
        <taxon>Holophagaceae</taxon>
        <taxon>Geothrix</taxon>
    </lineage>
</organism>
<evidence type="ECO:0000256" key="4">
    <source>
        <dbReference type="ARBA" id="ARBA00022801"/>
    </source>
</evidence>
<dbReference type="Pfam" id="PF13354">
    <property type="entry name" value="Beta-lactamase2"/>
    <property type="match status" value="1"/>
</dbReference>
<dbReference type="AlphaFoldDB" id="A0A936F3J2"/>
<evidence type="ECO:0000313" key="9">
    <source>
        <dbReference type="EMBL" id="MBK8573150.1"/>
    </source>
</evidence>
<dbReference type="Gene3D" id="3.40.710.10">
    <property type="entry name" value="DD-peptidase/beta-lactamase superfamily"/>
    <property type="match status" value="1"/>
</dbReference>
<dbReference type="InterPro" id="IPR000871">
    <property type="entry name" value="Beta-lactam_class-A"/>
</dbReference>
<evidence type="ECO:0000259" key="8">
    <source>
        <dbReference type="Pfam" id="PF13354"/>
    </source>
</evidence>
<dbReference type="GO" id="GO:0008800">
    <property type="term" value="F:beta-lactamase activity"/>
    <property type="evidence" value="ECO:0007669"/>
    <property type="project" value="UniProtKB-UniRule"/>
</dbReference>
<dbReference type="NCBIfam" id="NF033103">
    <property type="entry name" value="bla_class_A"/>
    <property type="match status" value="1"/>
</dbReference>
<evidence type="ECO:0000256" key="2">
    <source>
        <dbReference type="ARBA" id="ARBA00009009"/>
    </source>
</evidence>
<gene>
    <name evidence="9" type="primary">bla</name>
    <name evidence="9" type="ORF">IPN91_10995</name>
</gene>
<dbReference type="PROSITE" id="PS00146">
    <property type="entry name" value="BETA_LACTAMASE_A"/>
    <property type="match status" value="1"/>
</dbReference>
<evidence type="ECO:0000256" key="6">
    <source>
        <dbReference type="RuleBase" id="RU361140"/>
    </source>
</evidence>
<comment type="similarity">
    <text evidence="2 6">Belongs to the class-A beta-lactamase family.</text>
</comment>
<keyword evidence="4 6" id="KW-0378">Hydrolase</keyword>
<keyword evidence="5 6" id="KW-0046">Antibiotic resistance</keyword>
<feature type="signal peptide" evidence="7">
    <location>
        <begin position="1"/>
        <end position="17"/>
    </location>
</feature>
<feature type="chain" id="PRO_5037221511" description="Beta-lactamase" evidence="7">
    <location>
        <begin position="18"/>
        <end position="285"/>
    </location>
</feature>
<accession>A0A936F3J2</accession>
<protein>
    <recommendedName>
        <fullName evidence="3 6">Beta-lactamase</fullName>
        <ecNumber evidence="3 6">3.5.2.6</ecNumber>
    </recommendedName>
</protein>
<dbReference type="GO" id="GO:0046677">
    <property type="term" value="P:response to antibiotic"/>
    <property type="evidence" value="ECO:0007669"/>
    <property type="project" value="UniProtKB-UniRule"/>
</dbReference>
<dbReference type="InterPro" id="IPR045155">
    <property type="entry name" value="Beta-lactam_cat"/>
</dbReference>
<evidence type="ECO:0000256" key="3">
    <source>
        <dbReference type="ARBA" id="ARBA00012865"/>
    </source>
</evidence>
<dbReference type="PRINTS" id="PR00118">
    <property type="entry name" value="BLACTAMASEA"/>
</dbReference>
<dbReference type="EC" id="3.5.2.6" evidence="3 6"/>
<dbReference type="InterPro" id="IPR023650">
    <property type="entry name" value="Beta-lactam_class-A_AS"/>
</dbReference>
<comment type="caution">
    <text evidence="9">The sequence shown here is derived from an EMBL/GenBank/DDBJ whole genome shotgun (WGS) entry which is preliminary data.</text>
</comment>
<comment type="catalytic activity">
    <reaction evidence="1 6">
        <text>a beta-lactam + H2O = a substituted beta-amino acid</text>
        <dbReference type="Rhea" id="RHEA:20401"/>
        <dbReference type="ChEBI" id="CHEBI:15377"/>
        <dbReference type="ChEBI" id="CHEBI:35627"/>
        <dbReference type="ChEBI" id="CHEBI:140347"/>
        <dbReference type="EC" id="3.5.2.6"/>
    </reaction>
</comment>